<accession>A0A545SLX1</accession>
<protein>
    <submittedName>
        <fullName evidence="5">AraC family transcriptional regulator</fullName>
    </submittedName>
</protein>
<dbReference type="Proteomes" id="UP000319732">
    <property type="component" value="Unassembled WGS sequence"/>
</dbReference>
<reference evidence="5 6" key="1">
    <citation type="submission" date="2019-06" db="EMBL/GenBank/DDBJ databases">
        <title>Whole genome sequence for Cellvibrionaceae sp. R142.</title>
        <authorList>
            <person name="Wang G."/>
        </authorList>
    </citation>
    <scope>NUCLEOTIDE SEQUENCE [LARGE SCALE GENOMIC DNA]</scope>
    <source>
        <strain evidence="5 6">R142</strain>
    </source>
</reference>
<dbReference type="PANTHER" id="PTHR47504">
    <property type="entry name" value="RIGHT ORIGIN-BINDING PROTEIN"/>
    <property type="match status" value="1"/>
</dbReference>
<dbReference type="GO" id="GO:0043565">
    <property type="term" value="F:sequence-specific DNA binding"/>
    <property type="evidence" value="ECO:0007669"/>
    <property type="project" value="InterPro"/>
</dbReference>
<dbReference type="InterPro" id="IPR029441">
    <property type="entry name" value="Cass2"/>
</dbReference>
<keyword evidence="1" id="KW-0805">Transcription regulation</keyword>
<dbReference type="PROSITE" id="PS00041">
    <property type="entry name" value="HTH_ARAC_FAMILY_1"/>
    <property type="match status" value="1"/>
</dbReference>
<dbReference type="PANTHER" id="PTHR47504:SF5">
    <property type="entry name" value="RIGHT ORIGIN-BINDING PROTEIN"/>
    <property type="match status" value="1"/>
</dbReference>
<dbReference type="InterPro" id="IPR010499">
    <property type="entry name" value="AraC_E-bd"/>
</dbReference>
<dbReference type="InterPro" id="IPR011256">
    <property type="entry name" value="Reg_factor_effector_dom_sf"/>
</dbReference>
<dbReference type="InterPro" id="IPR018062">
    <property type="entry name" value="HTH_AraC-typ_CS"/>
</dbReference>
<evidence type="ECO:0000259" key="4">
    <source>
        <dbReference type="PROSITE" id="PS01124"/>
    </source>
</evidence>
<keyword evidence="6" id="KW-1185">Reference proteome</keyword>
<comment type="caution">
    <text evidence="5">The sequence shown here is derived from an EMBL/GenBank/DDBJ whole genome shotgun (WGS) entry which is preliminary data.</text>
</comment>
<dbReference type="Pfam" id="PF12833">
    <property type="entry name" value="HTH_18"/>
    <property type="match status" value="1"/>
</dbReference>
<dbReference type="Gene3D" id="3.20.80.10">
    <property type="entry name" value="Regulatory factor, effector binding domain"/>
    <property type="match status" value="1"/>
</dbReference>
<dbReference type="SUPFAM" id="SSF55136">
    <property type="entry name" value="Probable bacterial effector-binding domain"/>
    <property type="match status" value="1"/>
</dbReference>
<dbReference type="SMART" id="SM00871">
    <property type="entry name" value="AraC_E_bind"/>
    <property type="match status" value="1"/>
</dbReference>
<evidence type="ECO:0000256" key="2">
    <source>
        <dbReference type="ARBA" id="ARBA00023125"/>
    </source>
</evidence>
<dbReference type="SUPFAM" id="SSF46689">
    <property type="entry name" value="Homeodomain-like"/>
    <property type="match status" value="2"/>
</dbReference>
<dbReference type="EMBL" id="VHSG01000045">
    <property type="protein sequence ID" value="TQV65974.1"/>
    <property type="molecule type" value="Genomic_DNA"/>
</dbReference>
<keyword evidence="2" id="KW-0238">DNA-binding</keyword>
<evidence type="ECO:0000313" key="6">
    <source>
        <dbReference type="Proteomes" id="UP000319732"/>
    </source>
</evidence>
<evidence type="ECO:0000313" key="5">
    <source>
        <dbReference type="EMBL" id="TQV65974.1"/>
    </source>
</evidence>
<dbReference type="GO" id="GO:0003700">
    <property type="term" value="F:DNA-binding transcription factor activity"/>
    <property type="evidence" value="ECO:0007669"/>
    <property type="project" value="InterPro"/>
</dbReference>
<proteinExistence type="predicted"/>
<keyword evidence="3" id="KW-0804">Transcription</keyword>
<dbReference type="InterPro" id="IPR020449">
    <property type="entry name" value="Tscrpt_reg_AraC-type_HTH"/>
</dbReference>
<name>A0A545SLX1_9GAMM</name>
<gene>
    <name evidence="5" type="ORF">FKG94_27665</name>
</gene>
<dbReference type="PROSITE" id="PS01124">
    <property type="entry name" value="HTH_ARAC_FAMILY_2"/>
    <property type="match status" value="1"/>
</dbReference>
<evidence type="ECO:0000256" key="3">
    <source>
        <dbReference type="ARBA" id="ARBA00023163"/>
    </source>
</evidence>
<dbReference type="PRINTS" id="PR00032">
    <property type="entry name" value="HTHARAC"/>
</dbReference>
<dbReference type="SMART" id="SM00342">
    <property type="entry name" value="HTH_ARAC"/>
    <property type="match status" value="1"/>
</dbReference>
<dbReference type="InterPro" id="IPR009057">
    <property type="entry name" value="Homeodomain-like_sf"/>
</dbReference>
<dbReference type="Gene3D" id="1.10.10.60">
    <property type="entry name" value="Homeodomain-like"/>
    <property type="match status" value="2"/>
</dbReference>
<dbReference type="OrthoDB" id="282744at2"/>
<organism evidence="5 6">
    <name type="scientific">Exilibacterium tricleocarpae</name>
    <dbReference type="NCBI Taxonomy" id="2591008"/>
    <lineage>
        <taxon>Bacteria</taxon>
        <taxon>Pseudomonadati</taxon>
        <taxon>Pseudomonadota</taxon>
        <taxon>Gammaproteobacteria</taxon>
        <taxon>Cellvibrionales</taxon>
        <taxon>Cellvibrionaceae</taxon>
        <taxon>Exilibacterium</taxon>
    </lineage>
</organism>
<dbReference type="InterPro" id="IPR050959">
    <property type="entry name" value="MarA-like"/>
</dbReference>
<dbReference type="Pfam" id="PF14526">
    <property type="entry name" value="Cass2"/>
    <property type="match status" value="1"/>
</dbReference>
<dbReference type="AlphaFoldDB" id="A0A545SLX1"/>
<evidence type="ECO:0000256" key="1">
    <source>
        <dbReference type="ARBA" id="ARBA00023015"/>
    </source>
</evidence>
<feature type="domain" description="HTH araC/xylS-type" evidence="4">
    <location>
        <begin position="8"/>
        <end position="106"/>
    </location>
</feature>
<dbReference type="InterPro" id="IPR018060">
    <property type="entry name" value="HTH_AraC"/>
</dbReference>
<sequence>MGWSKRMNLAVDYIEENLNSVITLEDVAKIACCSKYHFHRVFFSCFNVTFAEYVRRRRLTLAAADLVSEKGRVVDIALEYGYGSPNAFTRAFRNVHGINPSDVLSSRAKLTAYNRVFFPLEKTGVEKMDYKIVKRPSFKVIGKSKNFTFDDFVKNGSRYWKGYVTSDSYKKLYQLTNGKPGPLTGAPLLSVYLPKENSKKDEMTDVLGLEVPSDMDTGKHKVHTVPAATYAEFDCTYKTAMKTNRYIYREWFSSVGYERDGNKPDIAAYFPIAFRPMGEMGVRWWIPVVKKK</sequence>